<sequence length="398" mass="43325">MNPAVTFSTQPSIINADMDAQMIPSGNDTSGAFRALTHYIESDGALDQGIFEVHRGRIQIADATASLKSCFVGDPLDQETRNALFRLHLASYPKGLDYLSDQDSLGTLGDDAMRVLHALCAETREQIFATPQLACNGMIVLPLPDTNVNIVLHPQCMRAADGFVTSLEADRLIRSKADVEEEGGAIFARRMLKLKVSLMLDGRRVDPLALRTWYSILTTAHSQTCFEPSVPKEDQVQLGLILHSLVRDMDLTLEHVGSSEALNIVNTNCLTLAEAAFERSENLWDVAVVRSALVELFGSAGDRDRLPDALRRKGDAYAALAERGMEKGHSTVAETLHEAARAYQRVPDAAALARLRPLVAKQSAIERARSPHFDTQPDSATSLLAALWGNDAGDAHAT</sequence>
<reference evidence="1 2" key="1">
    <citation type="submission" date="2019-08" db="EMBL/GenBank/DDBJ databases">
        <authorList>
            <person name="Peeters C."/>
        </authorList>
    </citation>
    <scope>NUCLEOTIDE SEQUENCE [LARGE SCALE GENOMIC DNA]</scope>
    <source>
        <strain evidence="1 2">LMG 31011</strain>
    </source>
</reference>
<protein>
    <submittedName>
        <fullName evidence="1">Uncharacterized protein</fullName>
    </submittedName>
</protein>
<dbReference type="RefSeq" id="WP_150575569.1">
    <property type="nucleotide sequence ID" value="NZ_CABPSN010000002.1"/>
</dbReference>
<dbReference type="OrthoDB" id="8935299at2"/>
<dbReference type="EMBL" id="CABPSN010000002">
    <property type="protein sequence ID" value="VVD97080.1"/>
    <property type="molecule type" value="Genomic_DNA"/>
</dbReference>
<dbReference type="Proteomes" id="UP000366819">
    <property type="component" value="Unassembled WGS sequence"/>
</dbReference>
<gene>
    <name evidence="1" type="ORF">PAQ31011_01943</name>
</gene>
<evidence type="ECO:0000313" key="1">
    <source>
        <dbReference type="EMBL" id="VVD97080.1"/>
    </source>
</evidence>
<organism evidence="1 2">
    <name type="scientific">Pandoraea aquatica</name>
    <dbReference type="NCBI Taxonomy" id="2508290"/>
    <lineage>
        <taxon>Bacteria</taxon>
        <taxon>Pseudomonadati</taxon>
        <taxon>Pseudomonadota</taxon>
        <taxon>Betaproteobacteria</taxon>
        <taxon>Burkholderiales</taxon>
        <taxon>Burkholderiaceae</taxon>
        <taxon>Pandoraea</taxon>
    </lineage>
</organism>
<accession>A0A5E4UAK1</accession>
<proteinExistence type="predicted"/>
<name>A0A5E4UAK1_9BURK</name>
<dbReference type="AlphaFoldDB" id="A0A5E4UAK1"/>
<keyword evidence="2" id="KW-1185">Reference proteome</keyword>
<evidence type="ECO:0000313" key="2">
    <source>
        <dbReference type="Proteomes" id="UP000366819"/>
    </source>
</evidence>